<accession>A0ABT2LJH8</accession>
<dbReference type="RefSeq" id="WP_260901049.1">
    <property type="nucleotide sequence ID" value="NZ_JAOCZP010000002.1"/>
</dbReference>
<evidence type="ECO:0000256" key="1">
    <source>
        <dbReference type="ARBA" id="ARBA00010815"/>
    </source>
</evidence>
<dbReference type="CDD" id="cd02440">
    <property type="entry name" value="AdoMet_MTases"/>
    <property type="match status" value="1"/>
</dbReference>
<dbReference type="Gene3D" id="3.40.50.150">
    <property type="entry name" value="Vaccinia Virus protein VP39"/>
    <property type="match status" value="1"/>
</dbReference>
<dbReference type="PIRSF" id="PIRSF003085">
    <property type="entry name" value="CMAS"/>
    <property type="match status" value="1"/>
</dbReference>
<comment type="similarity">
    <text evidence="1">Belongs to the CFA/CMAS family.</text>
</comment>
<dbReference type="Pfam" id="PF02353">
    <property type="entry name" value="CMAS"/>
    <property type="match status" value="1"/>
</dbReference>
<keyword evidence="7" id="KW-1185">Reference proteome</keyword>
<dbReference type="Proteomes" id="UP001320831">
    <property type="component" value="Unassembled WGS sequence"/>
</dbReference>
<evidence type="ECO:0000256" key="5">
    <source>
        <dbReference type="ARBA" id="ARBA00023098"/>
    </source>
</evidence>
<reference evidence="6 7" key="1">
    <citation type="submission" date="2022-09" db="EMBL/GenBank/DDBJ databases">
        <title>Chelativorans salina sp. nov., a novel slightly halophilic bacterium isolated from a saline lake sediment enrichment.</title>
        <authorList>
            <person name="Gao L."/>
            <person name="Fang B.-Z."/>
            <person name="Li W.-J."/>
        </authorList>
    </citation>
    <scope>NUCLEOTIDE SEQUENCE [LARGE SCALE GENOMIC DNA]</scope>
    <source>
        <strain evidence="6 7">EGI FJ00035</strain>
    </source>
</reference>
<dbReference type="EMBL" id="JAOCZP010000002">
    <property type="protein sequence ID" value="MCT7374567.1"/>
    <property type="molecule type" value="Genomic_DNA"/>
</dbReference>
<evidence type="ECO:0000256" key="3">
    <source>
        <dbReference type="ARBA" id="ARBA00022679"/>
    </source>
</evidence>
<evidence type="ECO:0000313" key="7">
    <source>
        <dbReference type="Proteomes" id="UP001320831"/>
    </source>
</evidence>
<organism evidence="6 7">
    <name type="scientific">Chelativorans salis</name>
    <dbReference type="NCBI Taxonomy" id="2978478"/>
    <lineage>
        <taxon>Bacteria</taxon>
        <taxon>Pseudomonadati</taxon>
        <taxon>Pseudomonadota</taxon>
        <taxon>Alphaproteobacteria</taxon>
        <taxon>Hyphomicrobiales</taxon>
        <taxon>Phyllobacteriaceae</taxon>
        <taxon>Chelativorans</taxon>
    </lineage>
</organism>
<dbReference type="InterPro" id="IPR029063">
    <property type="entry name" value="SAM-dependent_MTases_sf"/>
</dbReference>
<protein>
    <submittedName>
        <fullName evidence="6">Cyclopropane-fatty-acyl-phospholipid synthase family protein</fullName>
    </submittedName>
</protein>
<dbReference type="SUPFAM" id="SSF53335">
    <property type="entry name" value="S-adenosyl-L-methionine-dependent methyltransferases"/>
    <property type="match status" value="1"/>
</dbReference>
<gene>
    <name evidence="6" type="ORF">N5A92_05910</name>
</gene>
<dbReference type="InterPro" id="IPR003333">
    <property type="entry name" value="CMAS"/>
</dbReference>
<proteinExistence type="inferred from homology"/>
<name>A0ABT2LJH8_9HYPH</name>
<keyword evidence="4" id="KW-0949">S-adenosyl-L-methionine</keyword>
<keyword evidence="5" id="KW-0443">Lipid metabolism</keyword>
<comment type="caution">
    <text evidence="6">The sequence shown here is derived from an EMBL/GenBank/DDBJ whole genome shotgun (WGS) entry which is preliminary data.</text>
</comment>
<evidence type="ECO:0000256" key="4">
    <source>
        <dbReference type="ARBA" id="ARBA00022691"/>
    </source>
</evidence>
<evidence type="ECO:0000256" key="2">
    <source>
        <dbReference type="ARBA" id="ARBA00022603"/>
    </source>
</evidence>
<dbReference type="PANTHER" id="PTHR43667:SF2">
    <property type="entry name" value="FATTY ACID C-METHYL TRANSFERASE"/>
    <property type="match status" value="1"/>
</dbReference>
<keyword evidence="2" id="KW-0489">Methyltransferase</keyword>
<dbReference type="InterPro" id="IPR050723">
    <property type="entry name" value="CFA/CMAS"/>
</dbReference>
<sequence length="409" mass="47174">MSDIVIVNRDNVDVISRGLPLPLRLALRFIARFEYGRLEIGLPDGRRCAVFGRQEGPLAAIEIRDPHCAWRMLAGGDLGAAEGYLRGEWDTPDLSRLLYLFARNNEPANELLSSNRLVRMWQRFGHWRRRNTLRQARRNIHAHYDLGNRFYAAWLDPSMTYSSAIYGPEADDLKAAQERKYRTLAEGIGLAPDQRVLEVGCGWGGFAEFIARSYGVHVTALTISREQHDYASRRIFEAGLSERVEIKFQDYREAAGMYDRIASIEMIEAVGEAHWPRYFAQLRDRLGPDGRVGIQAITIQDRLFAEYRRSVDFIRGYVFPGGMLPAPQMLVDLGRRHGLALAGERIFGQDYVRTLGDWRTRFRSAWPSIEQMGFDERFRRLWEYYLAYCEAGFRSGTIDVRQMVFARQN</sequence>
<keyword evidence="3" id="KW-0808">Transferase</keyword>
<evidence type="ECO:0000313" key="6">
    <source>
        <dbReference type="EMBL" id="MCT7374567.1"/>
    </source>
</evidence>
<dbReference type="PANTHER" id="PTHR43667">
    <property type="entry name" value="CYCLOPROPANE-FATTY-ACYL-PHOSPHOLIPID SYNTHASE"/>
    <property type="match status" value="1"/>
</dbReference>